<dbReference type="GO" id="GO:0005829">
    <property type="term" value="C:cytosol"/>
    <property type="evidence" value="ECO:0007669"/>
    <property type="project" value="TreeGrafter"/>
</dbReference>
<dbReference type="OrthoDB" id="10001928at2759"/>
<feature type="compositionally biased region" description="Low complexity" evidence="3">
    <location>
        <begin position="670"/>
        <end position="682"/>
    </location>
</feature>
<dbReference type="InterPro" id="IPR056737">
    <property type="entry name" value="Beta-prop_ATRN-MKLN-like"/>
</dbReference>
<organism evidence="5 6">
    <name type="scientific">Lachancea fermentati</name>
    <name type="common">Zygosaccharomyces fermentati</name>
    <dbReference type="NCBI Taxonomy" id="4955"/>
    <lineage>
        <taxon>Eukaryota</taxon>
        <taxon>Fungi</taxon>
        <taxon>Dikarya</taxon>
        <taxon>Ascomycota</taxon>
        <taxon>Saccharomycotina</taxon>
        <taxon>Saccharomycetes</taxon>
        <taxon>Saccharomycetales</taxon>
        <taxon>Saccharomycetaceae</taxon>
        <taxon>Lachancea</taxon>
    </lineage>
</organism>
<dbReference type="PANTHER" id="PTHR43503:SF2">
    <property type="entry name" value="NEGATIVE REGULATOR OF SPORULATION MDS3-RELATED"/>
    <property type="match status" value="1"/>
</dbReference>
<keyword evidence="1" id="KW-0880">Kelch repeat</keyword>
<name>A0A1G4MBC1_LACFM</name>
<feature type="region of interest" description="Disordered" evidence="3">
    <location>
        <begin position="1460"/>
        <end position="1484"/>
    </location>
</feature>
<dbReference type="Pfam" id="PF24981">
    <property type="entry name" value="Beta-prop_ATRN-LZTR1"/>
    <property type="match status" value="1"/>
</dbReference>
<dbReference type="STRING" id="4955.A0A1G4MBC1"/>
<dbReference type="Proteomes" id="UP000190831">
    <property type="component" value="Chromosome D"/>
</dbReference>
<dbReference type="GO" id="GO:0005739">
    <property type="term" value="C:mitochondrion"/>
    <property type="evidence" value="ECO:0007669"/>
    <property type="project" value="TreeGrafter"/>
</dbReference>
<keyword evidence="2" id="KW-0677">Repeat</keyword>
<feature type="region of interest" description="Disordered" evidence="3">
    <location>
        <begin position="623"/>
        <end position="682"/>
    </location>
</feature>
<feature type="compositionally biased region" description="Pro residues" evidence="3">
    <location>
        <begin position="825"/>
        <end position="839"/>
    </location>
</feature>
<feature type="compositionally biased region" description="Polar residues" evidence="3">
    <location>
        <begin position="1119"/>
        <end position="1130"/>
    </location>
</feature>
<evidence type="ECO:0000259" key="4">
    <source>
        <dbReference type="Pfam" id="PF24981"/>
    </source>
</evidence>
<feature type="compositionally biased region" description="Low complexity" evidence="3">
    <location>
        <begin position="1515"/>
        <end position="1526"/>
    </location>
</feature>
<feature type="region of interest" description="Disordered" evidence="3">
    <location>
        <begin position="1507"/>
        <end position="1550"/>
    </location>
</feature>
<evidence type="ECO:0000313" key="5">
    <source>
        <dbReference type="EMBL" id="SCW01082.1"/>
    </source>
</evidence>
<accession>A0A1G4MBC1</accession>
<evidence type="ECO:0000256" key="1">
    <source>
        <dbReference type="ARBA" id="ARBA00022441"/>
    </source>
</evidence>
<evidence type="ECO:0000256" key="2">
    <source>
        <dbReference type="ARBA" id="ARBA00022737"/>
    </source>
</evidence>
<feature type="compositionally biased region" description="Polar residues" evidence="3">
    <location>
        <begin position="844"/>
        <end position="862"/>
    </location>
</feature>
<feature type="compositionally biased region" description="Low complexity" evidence="3">
    <location>
        <begin position="556"/>
        <end position="573"/>
    </location>
</feature>
<evidence type="ECO:0000313" key="6">
    <source>
        <dbReference type="Proteomes" id="UP000190831"/>
    </source>
</evidence>
<dbReference type="Gene3D" id="2.120.10.80">
    <property type="entry name" value="Kelch-type beta propeller"/>
    <property type="match status" value="1"/>
</dbReference>
<sequence>MPTLLPSNILCHSLRLPRLDEEAQRTLSDAEKRALTLSCRTGAAVHLNRSSVFVNGGLTIPLGLPQVNSASLQQELILYFARERQSSSSFQNLSEWISNETFELDLISRRWERVVTNANPSLDERDSDSKTTAPIAGRIFHSMCCCDGFLYVFGGLVVSQQSNYEFIATNELWALDLVSRVWTLIGSDPSITRRFNHSMHVLNEEKHDKDTLIVIIGGLNNMDRPVHVVDVYNITQNRWESGDDSSASGDLVDLVANVDGQNTQLVKGTNFSLLMERNESQTSDLILYVPTDDTTDTRSNPLVSLPLMPNAKGSRMPFYHASEDTKKRLQMPFHLQYPSGGCFGQNIIISGFHPKVHSSNFHCFTYNIPSGKWTEISTSCDDSDVMNHNLGQLFVWKSHHKVVFLGSKDSSDWLPSIQTFDTIICISLPVISVFHQAIGYQLSGEKSGTSLDSTKSNRDNFESYSRYIAPPLEITSIASVLPSHAMALGKDALELYGKYLSDFEFITEEGDSVSASTFLLRKRWGRFFDTILAEGYVKASLEFESHNIHNEFTKLSGDSSSQHFSQASQHFDSIGSKEQPGYSQESVDETANKADVSALIPTIYPLLNRKSTPLFFANRPTMNGLFTPSRENPSEYDLDHSKSEHSALPSSQTSIRGPKEQSDQTNHEVSSAGSNKTTSSSTGMIFRLPFQECGETTHSAPTLQTSHSDPSRLEAIDKMTHQSSNRRKSSASASLLSETPRSMNRRASHPVGSTIDNLYPVHGSLSHAVSPYNSRKASITSQNSSISYVSSSSDRMGNSVNRQQSGESNLSLSMAGIGTINVNLPPPQPMPNEPVPTLPHPIQSDISSSRASAKNSPLSSRRSSLYHDALHSMSVPISQAIASQNISATDNGTSSDGEAYSFHKRSMDRQLMEDNLIDVELDPDSLNHTFSKSPLTKNAYTSRESSFYGKFPFQQEEARPSWVSVDDSNLSGASTAPNELEPLLLPRSLYMPWPTSTVRAFAEFFYTGQVNGKWLFSPISLNLFVMAKLYEVPLLYDLMSEVIYSIIGKKEESLLVTAESLKRLFLLKVTKRFFGDEETIKITLDNHNTYQEFLEFEQSLKSIDDGYFDLNLMKNGLRKTSTGTNESNDSMYGDKSTSRDSRDGTLPSIPILFAGGPRDSHNSIGSVGFPPNMNFPSHKLSHSYASKPNKKSSLSKEVNPCSSSSSLGDEVKREELEALKNESLREESNDSKLGPKSEKEDEIHSEEAEQQKLKNMSQGEVAELDTRLLDVRTTNCTDETEECQEPSEILAAGNTHDDNKKVYSSSSSDSGDLGIAFGSEATSKIEKKMRQRDADESVDPLAKIGDSQLPSIKNILSYFRQGDKSYKQDTSPNNVEMLTLDSMASPNALPPIDYILELIYDTSVLANDLRLIIRSMSCIKLSKRLKVLKRKLSHDIVLYDEEFKKLEKPLDIVERVPTNPAGKLHEKVPPTVKLPDTLTPTSSSEKLAKSLSSISFDKRSPLQISSDALRRSAGSSAHSSTRALSSEGNFPDQEAPAEKQSKPAANAPKVVKLKKVNSHLASSGLTGAGMFMGGSFGLTPAPSASGAKKKKDSTSSNTSGLGNFPFFGKKK</sequence>
<feature type="compositionally biased region" description="Basic and acidic residues" evidence="3">
    <location>
        <begin position="1209"/>
        <end position="1252"/>
    </location>
</feature>
<feature type="region of interest" description="Disordered" evidence="3">
    <location>
        <begin position="825"/>
        <end position="862"/>
    </location>
</feature>
<feature type="compositionally biased region" description="Basic and acidic residues" evidence="3">
    <location>
        <begin position="657"/>
        <end position="666"/>
    </location>
</feature>
<keyword evidence="6" id="KW-1185">Reference proteome</keyword>
<gene>
    <name evidence="5" type="ORF">LAFE_0D04676G</name>
</gene>
<proteinExistence type="predicted"/>
<dbReference type="PANTHER" id="PTHR43503">
    <property type="entry name" value="MCG48959-RELATED"/>
    <property type="match status" value="1"/>
</dbReference>
<dbReference type="SUPFAM" id="SSF117281">
    <property type="entry name" value="Kelch motif"/>
    <property type="match status" value="1"/>
</dbReference>
<feature type="region of interest" description="Disordered" evidence="3">
    <location>
        <begin position="1571"/>
        <end position="1611"/>
    </location>
</feature>
<feature type="region of interest" description="Disordered" evidence="3">
    <location>
        <begin position="719"/>
        <end position="755"/>
    </location>
</feature>
<dbReference type="GO" id="GO:0045454">
    <property type="term" value="P:cell redox homeostasis"/>
    <property type="evidence" value="ECO:0007669"/>
    <property type="project" value="TreeGrafter"/>
</dbReference>
<feature type="region of interest" description="Disordered" evidence="3">
    <location>
        <begin position="556"/>
        <end position="589"/>
    </location>
</feature>
<dbReference type="EMBL" id="LT598492">
    <property type="protein sequence ID" value="SCW01082.1"/>
    <property type="molecule type" value="Genomic_DNA"/>
</dbReference>
<feature type="domain" description="Attractin/MKLN-like beta-propeller" evidence="4">
    <location>
        <begin position="103"/>
        <end position="248"/>
    </location>
</feature>
<feature type="compositionally biased region" description="Polar residues" evidence="3">
    <location>
        <begin position="1183"/>
        <end position="1207"/>
    </location>
</feature>
<evidence type="ECO:0000256" key="3">
    <source>
        <dbReference type="SAM" id="MobiDB-lite"/>
    </source>
</evidence>
<protein>
    <submittedName>
        <fullName evidence="5">LAFE_0D04676g1_1</fullName>
    </submittedName>
</protein>
<reference evidence="5 6" key="1">
    <citation type="submission" date="2016-03" db="EMBL/GenBank/DDBJ databases">
        <authorList>
            <person name="Devillers H."/>
        </authorList>
    </citation>
    <scope>NUCLEOTIDE SEQUENCE [LARGE SCALE GENOMIC DNA]</scope>
    <source>
        <strain evidence="5">CBS 6772</strain>
    </source>
</reference>
<dbReference type="OMA" id="WQSHHKV"/>
<feature type="region of interest" description="Disordered" evidence="3">
    <location>
        <begin position="1180"/>
        <end position="1261"/>
    </location>
</feature>
<dbReference type="InterPro" id="IPR015915">
    <property type="entry name" value="Kelch-typ_b-propeller"/>
</dbReference>
<feature type="region of interest" description="Disordered" evidence="3">
    <location>
        <begin position="1119"/>
        <end position="1154"/>
    </location>
</feature>